<evidence type="ECO:0000256" key="2">
    <source>
        <dbReference type="ARBA" id="ARBA00005779"/>
    </source>
</evidence>
<proteinExistence type="inferred from homology"/>
<comment type="similarity">
    <text evidence="2">Belongs to the UPF0719 family.</text>
</comment>
<gene>
    <name evidence="8" type="ORF">Prubr_23750</name>
</gene>
<dbReference type="Pfam" id="PF03994">
    <property type="entry name" value="DUF350"/>
    <property type="match status" value="1"/>
</dbReference>
<evidence type="ECO:0000256" key="7">
    <source>
        <dbReference type="SAM" id="Phobius"/>
    </source>
</evidence>
<evidence type="ECO:0000256" key="6">
    <source>
        <dbReference type="ARBA" id="ARBA00023136"/>
    </source>
</evidence>
<dbReference type="AlphaFoldDB" id="A0A810MXY9"/>
<keyword evidence="9" id="KW-1185">Reference proteome</keyword>
<feature type="transmembrane region" description="Helical" evidence="7">
    <location>
        <begin position="51"/>
        <end position="71"/>
    </location>
</feature>
<evidence type="ECO:0000256" key="1">
    <source>
        <dbReference type="ARBA" id="ARBA00004651"/>
    </source>
</evidence>
<dbReference type="RefSeq" id="WP_212824762.1">
    <property type="nucleotide sequence ID" value="NZ_AP023359.1"/>
</dbReference>
<dbReference type="InterPro" id="IPR007140">
    <property type="entry name" value="DUF350"/>
</dbReference>
<feature type="transmembrane region" description="Helical" evidence="7">
    <location>
        <begin position="122"/>
        <end position="140"/>
    </location>
</feature>
<evidence type="ECO:0000256" key="3">
    <source>
        <dbReference type="ARBA" id="ARBA00022475"/>
    </source>
</evidence>
<keyword evidence="4 7" id="KW-0812">Transmembrane</keyword>
<dbReference type="EMBL" id="AP023359">
    <property type="protein sequence ID" value="BCJ65354.1"/>
    <property type="molecule type" value="Genomic_DNA"/>
</dbReference>
<reference evidence="8" key="1">
    <citation type="submission" date="2020-08" db="EMBL/GenBank/DDBJ databases">
        <title>Whole genome shotgun sequence of Polymorphospora rubra NBRC 101157.</title>
        <authorList>
            <person name="Komaki H."/>
            <person name="Tamura T."/>
        </authorList>
    </citation>
    <scope>NUCLEOTIDE SEQUENCE</scope>
    <source>
        <strain evidence="8">NBRC 101157</strain>
    </source>
</reference>
<dbReference type="KEGG" id="pry:Prubr_23750"/>
<dbReference type="GO" id="GO:0005886">
    <property type="term" value="C:plasma membrane"/>
    <property type="evidence" value="ECO:0007669"/>
    <property type="project" value="UniProtKB-SubCell"/>
</dbReference>
<feature type="transmembrane region" description="Helical" evidence="7">
    <location>
        <begin position="83"/>
        <end position="101"/>
    </location>
</feature>
<protein>
    <recommendedName>
        <fullName evidence="10">DUF350 domain-containing protein</fullName>
    </recommendedName>
</protein>
<organism evidence="8 9">
    <name type="scientific">Polymorphospora rubra</name>
    <dbReference type="NCBI Taxonomy" id="338584"/>
    <lineage>
        <taxon>Bacteria</taxon>
        <taxon>Bacillati</taxon>
        <taxon>Actinomycetota</taxon>
        <taxon>Actinomycetes</taxon>
        <taxon>Micromonosporales</taxon>
        <taxon>Micromonosporaceae</taxon>
        <taxon>Polymorphospora</taxon>
    </lineage>
</organism>
<evidence type="ECO:0008006" key="10">
    <source>
        <dbReference type="Google" id="ProtNLM"/>
    </source>
</evidence>
<evidence type="ECO:0000313" key="8">
    <source>
        <dbReference type="EMBL" id="BCJ65354.1"/>
    </source>
</evidence>
<name>A0A810MXY9_9ACTN</name>
<evidence type="ECO:0000256" key="5">
    <source>
        <dbReference type="ARBA" id="ARBA00022989"/>
    </source>
</evidence>
<evidence type="ECO:0000313" key="9">
    <source>
        <dbReference type="Proteomes" id="UP000680866"/>
    </source>
</evidence>
<keyword evidence="3" id="KW-1003">Cell membrane</keyword>
<sequence length="141" mass="14420">MLEDLFTDLLVVLAYGGVGVVLMAVGYVLVDVATPGRLRDLIWTERNRNAALLLASNLAAVGIIVIAAITASADDPVDGLVSAGAYGLLGLVIMAVSFLLLDAVTPGKLGELLVDAQPHPAVWVNAVVHLVTGGVIAAAIL</sequence>
<feature type="transmembrane region" description="Helical" evidence="7">
    <location>
        <begin position="12"/>
        <end position="30"/>
    </location>
</feature>
<keyword evidence="5 7" id="KW-1133">Transmembrane helix</keyword>
<comment type="subcellular location">
    <subcellularLocation>
        <location evidence="1">Cell membrane</location>
        <topology evidence="1">Multi-pass membrane protein</topology>
    </subcellularLocation>
</comment>
<dbReference type="Proteomes" id="UP000680866">
    <property type="component" value="Chromosome"/>
</dbReference>
<accession>A0A810MXY9</accession>
<evidence type="ECO:0000256" key="4">
    <source>
        <dbReference type="ARBA" id="ARBA00022692"/>
    </source>
</evidence>
<keyword evidence="6 7" id="KW-0472">Membrane</keyword>